<proteinExistence type="predicted"/>
<evidence type="ECO:0000313" key="1">
    <source>
        <dbReference type="EMBL" id="KRM01112.1"/>
    </source>
</evidence>
<dbReference type="Proteomes" id="UP000051966">
    <property type="component" value="Unassembled WGS sequence"/>
</dbReference>
<reference evidence="1 2" key="1">
    <citation type="journal article" date="2015" name="Genome Announc.">
        <title>Expanding the biotechnology potential of lactobacilli through comparative genomics of 213 strains and associated genera.</title>
        <authorList>
            <person name="Sun Z."/>
            <person name="Harris H.M."/>
            <person name="McCann A."/>
            <person name="Guo C."/>
            <person name="Argimon S."/>
            <person name="Zhang W."/>
            <person name="Yang X."/>
            <person name="Jeffery I.B."/>
            <person name="Cooney J.C."/>
            <person name="Kagawa T.F."/>
            <person name="Liu W."/>
            <person name="Song Y."/>
            <person name="Salvetti E."/>
            <person name="Wrobel A."/>
            <person name="Rasinkangas P."/>
            <person name="Parkhill J."/>
            <person name="Rea M.C."/>
            <person name="O'Sullivan O."/>
            <person name="Ritari J."/>
            <person name="Douillard F.P."/>
            <person name="Paul Ross R."/>
            <person name="Yang R."/>
            <person name="Briner A.E."/>
            <person name="Felis G.E."/>
            <person name="de Vos W.M."/>
            <person name="Barrangou R."/>
            <person name="Klaenhammer T.R."/>
            <person name="Caufield P.W."/>
            <person name="Cui Y."/>
            <person name="Zhang H."/>
            <person name="O'Toole P.W."/>
        </authorList>
    </citation>
    <scope>NUCLEOTIDE SEQUENCE [LARGE SCALE GENOMIC DNA]</scope>
    <source>
        <strain evidence="1 2">DSM 18382</strain>
    </source>
</reference>
<organism evidence="1 2">
    <name type="scientific">Lentilactobacillus farraginis DSM 18382 = JCM 14108</name>
    <dbReference type="NCBI Taxonomy" id="1423743"/>
    <lineage>
        <taxon>Bacteria</taxon>
        <taxon>Bacillati</taxon>
        <taxon>Bacillota</taxon>
        <taxon>Bacilli</taxon>
        <taxon>Lactobacillales</taxon>
        <taxon>Lactobacillaceae</taxon>
        <taxon>Lentilactobacillus</taxon>
    </lineage>
</organism>
<dbReference type="RefSeq" id="WP_056984288.1">
    <property type="nucleotide sequence ID" value="NZ_AZFY01000154.1"/>
</dbReference>
<sequence>MKPIRNQAIFLSFLAISVLVTGGHFYLDTASAKADFHISHQFDVPQVSSYSYKETSHTTYQGKPRQVTHYVQGPKTISAHNLVIQPDFSVGNPAAQNAIKAGTTIQLKTSKAVLATYTFKVKSGHRAAIFFYPRMMKTTGTLINKSEGYDYTIKKKVVARGPVLLSTGEADGTYKLVYVNYSAMNGRASGNTK</sequence>
<accession>A0A0R1V6E4</accession>
<name>A0A0R1V6E4_9LACO</name>
<protein>
    <submittedName>
        <fullName evidence="1">Uncharacterized protein</fullName>
    </submittedName>
</protein>
<comment type="caution">
    <text evidence="1">The sequence shown here is derived from an EMBL/GenBank/DDBJ whole genome shotgun (WGS) entry which is preliminary data.</text>
</comment>
<evidence type="ECO:0000313" key="2">
    <source>
        <dbReference type="Proteomes" id="UP000051966"/>
    </source>
</evidence>
<dbReference type="PATRIC" id="fig|1423743.5.peg.1839"/>
<keyword evidence="2" id="KW-1185">Reference proteome</keyword>
<dbReference type="AlphaFoldDB" id="A0A0R1V6E4"/>
<gene>
    <name evidence="1" type="ORF">FD41_GL001781</name>
</gene>
<dbReference type="EMBL" id="AZFY01000154">
    <property type="protein sequence ID" value="KRM01112.1"/>
    <property type="molecule type" value="Genomic_DNA"/>
</dbReference>